<dbReference type="RefSeq" id="WP_163300991.1">
    <property type="nucleotide sequence ID" value="NZ_JAAGRQ010000011.1"/>
</dbReference>
<dbReference type="Proteomes" id="UP000469724">
    <property type="component" value="Unassembled WGS sequence"/>
</dbReference>
<evidence type="ECO:0000313" key="1">
    <source>
        <dbReference type="EMBL" id="NDY55940.1"/>
    </source>
</evidence>
<evidence type="ECO:0000313" key="2">
    <source>
        <dbReference type="Proteomes" id="UP000469724"/>
    </source>
</evidence>
<comment type="caution">
    <text evidence="1">The sequence shown here is derived from an EMBL/GenBank/DDBJ whole genome shotgun (WGS) entry which is preliminary data.</text>
</comment>
<keyword evidence="2" id="KW-1185">Reference proteome</keyword>
<proteinExistence type="predicted"/>
<dbReference type="EMBL" id="JAAGRQ010000011">
    <property type="protein sequence ID" value="NDY55940.1"/>
    <property type="molecule type" value="Genomic_DNA"/>
</dbReference>
<dbReference type="AlphaFoldDB" id="A0A7K3NIF7"/>
<name>A0A7K3NIF7_9BACT</name>
<sequence>MRSCFQGFWAGVRHALVVGCLSAVLAVVGASPLAAASLDLSNLVLNNHDGKILVRFGLAIPDLTPLEAVFAEGGILALRMEARLSEKSDYLWDHQVTETGRLAVVRKTGDGYVVEPAPAQRPGRAGSAPNEPAAPVVPLASGTNLADVLRQAFGEVAMDLGPWDVLKRGESYVLVLGISLLRGDVSAFWRNTLFFWSFEVIPKVRYRLDFTY</sequence>
<protein>
    <submittedName>
        <fullName evidence="1">DUF4390 domain-containing protein</fullName>
    </submittedName>
</protein>
<accession>A0A7K3NIF7</accession>
<organism evidence="1 2">
    <name type="scientific">Desulfolutivibrio sulfodismutans</name>
    <dbReference type="NCBI Taxonomy" id="63561"/>
    <lineage>
        <taxon>Bacteria</taxon>
        <taxon>Pseudomonadati</taxon>
        <taxon>Thermodesulfobacteriota</taxon>
        <taxon>Desulfovibrionia</taxon>
        <taxon>Desulfovibrionales</taxon>
        <taxon>Desulfovibrionaceae</taxon>
        <taxon>Desulfolutivibrio</taxon>
    </lineage>
</organism>
<reference evidence="1 2" key="1">
    <citation type="submission" date="2020-02" db="EMBL/GenBank/DDBJ databases">
        <title>Comparative genomics of sulfur disproportionating microorganisms.</title>
        <authorList>
            <person name="Ward L.M."/>
            <person name="Bertran E."/>
            <person name="Johnston D.T."/>
        </authorList>
    </citation>
    <scope>NUCLEOTIDE SEQUENCE [LARGE SCALE GENOMIC DNA]</scope>
    <source>
        <strain evidence="1 2">DSM 3696</strain>
    </source>
</reference>
<gene>
    <name evidence="1" type="ORF">G3N56_04175</name>
</gene>